<evidence type="ECO:0000313" key="1">
    <source>
        <dbReference type="EMBL" id="CRI42313.1"/>
    </source>
</evidence>
<dbReference type="AlphaFoldDB" id="A0A0F7WY15"/>
<dbReference type="CDD" id="cd02440">
    <property type="entry name" value="AdoMet_MTases"/>
    <property type="match status" value="1"/>
</dbReference>
<reference evidence="1" key="1">
    <citation type="submission" date="2015-05" db="EMBL/GenBank/DDBJ databases">
        <authorList>
            <person name="Rattei Thomas"/>
        </authorList>
    </citation>
    <scope>NUCLEOTIDE SEQUENCE</scope>
    <source>
        <strain evidence="1">DC9</strain>
    </source>
</reference>
<proteinExistence type="predicted"/>
<sequence>MHSKFLSRRKKNSSHKEETSWDCIASSYNKIVQDKGHYYHRETILPQLLPSLTLSSKSSVLDIGCGQGFLERALPKECRYLGIDISSRLIALAKKMRSVNSHQFKVADLSKGLEFVEPTLFSHAVAILSLQNMEFPGEAIRNTATLLEPLGQFFIVLNHPCFRIPRASSWHYDENKKAISRHIDRYLSPMKIPIMAHPGQKDSPSTLSFHFPLSYWFKELSSHGFLVSGLEEWTSSKTSTGKRAKAENLCRKEFPLFLMISCIKIK</sequence>
<name>A0A0F7WY15_CHLPN</name>
<dbReference type="EMBL" id="LN847035">
    <property type="protein sequence ID" value="CRI42313.1"/>
    <property type="molecule type" value="Genomic_DNA"/>
</dbReference>
<dbReference type="Gene3D" id="3.40.50.150">
    <property type="entry name" value="Vaccinia Virus protein VP39"/>
    <property type="match status" value="1"/>
</dbReference>
<protein>
    <recommendedName>
        <fullName evidence="2">Methyltransferase domain-containing protein</fullName>
    </recommendedName>
</protein>
<gene>
    <name evidence="1" type="ORF">BN1224_DC9_BC_00030</name>
</gene>
<dbReference type="SUPFAM" id="SSF53335">
    <property type="entry name" value="S-adenosyl-L-methionine-dependent methyltransferases"/>
    <property type="match status" value="1"/>
</dbReference>
<organism evidence="1">
    <name type="scientific">Chlamydia pneumoniae</name>
    <name type="common">Chlamydophila pneumoniae</name>
    <dbReference type="NCBI Taxonomy" id="83558"/>
    <lineage>
        <taxon>Bacteria</taxon>
        <taxon>Pseudomonadati</taxon>
        <taxon>Chlamydiota</taxon>
        <taxon>Chlamydiia</taxon>
        <taxon>Chlamydiales</taxon>
        <taxon>Chlamydiaceae</taxon>
        <taxon>Chlamydia/Chlamydophila group</taxon>
        <taxon>Chlamydia</taxon>
    </lineage>
</organism>
<dbReference type="PANTHER" id="PTHR43861">
    <property type="entry name" value="TRANS-ACONITATE 2-METHYLTRANSFERASE-RELATED"/>
    <property type="match status" value="1"/>
</dbReference>
<evidence type="ECO:0008006" key="2">
    <source>
        <dbReference type="Google" id="ProtNLM"/>
    </source>
</evidence>
<accession>A0A0F7WY15</accession>
<dbReference type="PANTHER" id="PTHR43861:SF1">
    <property type="entry name" value="TRANS-ACONITATE 2-METHYLTRANSFERASE"/>
    <property type="match status" value="1"/>
</dbReference>
<dbReference type="Pfam" id="PF13489">
    <property type="entry name" value="Methyltransf_23"/>
    <property type="match status" value="1"/>
</dbReference>
<dbReference type="InterPro" id="IPR029063">
    <property type="entry name" value="SAM-dependent_MTases_sf"/>
</dbReference>